<keyword evidence="4" id="KW-0472">Membrane</keyword>
<keyword evidence="2" id="KW-0677">Repeat</keyword>
<evidence type="ECO:0000256" key="1">
    <source>
        <dbReference type="ARBA" id="ARBA00022441"/>
    </source>
</evidence>
<evidence type="ECO:0000256" key="4">
    <source>
        <dbReference type="SAM" id="Phobius"/>
    </source>
</evidence>
<dbReference type="Pfam" id="PF24681">
    <property type="entry name" value="Kelch_KLHDC2_KLHL20_DRC7"/>
    <property type="match status" value="1"/>
</dbReference>
<evidence type="ECO:0000313" key="6">
    <source>
        <dbReference type="Proteomes" id="UP000031668"/>
    </source>
</evidence>
<keyword evidence="1" id="KW-0880">Kelch repeat</keyword>
<dbReference type="OrthoDB" id="10250130at2759"/>
<dbReference type="PANTHER" id="PTHR47435:SF4">
    <property type="entry name" value="KELCH REPEAT PROTEIN (AFU_ORTHOLOGUE AFUA_5G12780)"/>
    <property type="match status" value="1"/>
</dbReference>
<dbReference type="EMBL" id="JWZT01004536">
    <property type="protein sequence ID" value="KII63881.1"/>
    <property type="molecule type" value="Genomic_DNA"/>
</dbReference>
<dbReference type="InterPro" id="IPR006652">
    <property type="entry name" value="Kelch_1"/>
</dbReference>
<protein>
    <submittedName>
        <fullName evidence="5">Nitrile-specifier protein 5</fullName>
    </submittedName>
</protein>
<evidence type="ECO:0000256" key="3">
    <source>
        <dbReference type="ARBA" id="ARBA00023004"/>
    </source>
</evidence>
<dbReference type="GO" id="GO:0019760">
    <property type="term" value="P:glucosinolate metabolic process"/>
    <property type="evidence" value="ECO:0007669"/>
    <property type="project" value="UniProtKB-ARBA"/>
</dbReference>
<evidence type="ECO:0000256" key="2">
    <source>
        <dbReference type="ARBA" id="ARBA00022737"/>
    </source>
</evidence>
<name>A0A0C2MQE9_THEKT</name>
<proteinExistence type="predicted"/>
<keyword evidence="3" id="KW-0408">Iron</keyword>
<dbReference type="Proteomes" id="UP000031668">
    <property type="component" value="Unassembled WGS sequence"/>
</dbReference>
<accession>A0A0C2MQE9</accession>
<comment type="caution">
    <text evidence="5">The sequence shown here is derived from an EMBL/GenBank/DDBJ whole genome shotgun (WGS) entry which is preliminary data.</text>
</comment>
<organism evidence="5 6">
    <name type="scientific">Thelohanellus kitauei</name>
    <name type="common">Myxosporean</name>
    <dbReference type="NCBI Taxonomy" id="669202"/>
    <lineage>
        <taxon>Eukaryota</taxon>
        <taxon>Metazoa</taxon>
        <taxon>Cnidaria</taxon>
        <taxon>Myxozoa</taxon>
        <taxon>Myxosporea</taxon>
        <taxon>Bivalvulida</taxon>
        <taxon>Platysporina</taxon>
        <taxon>Myxobolidae</taxon>
        <taxon>Thelohanellus</taxon>
    </lineage>
</organism>
<dbReference type="SUPFAM" id="SSF117281">
    <property type="entry name" value="Kelch motif"/>
    <property type="match status" value="1"/>
</dbReference>
<sequence>MNVTSIKSAPKSRCSHSMTSVNNSIIIYGGFDIFSLTIYNELWIYNTITDMWQLYPGPFQTENRLVSSAICAVGNLVYVFGGKNPNLRSQETNFLLVFDISTGTWKTLSSHTNEYDQNSPPPMYDSCIFYHNESLYILGGYTDYQFLDNMFQFSLKTSRWTLVPQNGPKLRSTKRIFATIFKNNRLMGSVHRIENFSRSYFRVNLAISAESLKSGIVFHNMALIDDSILYVYGGGCSIPICSNKLERFAVQPSSLDRLCLESIKRLPNVRSIAALLPASIADELNINRDD</sequence>
<evidence type="ECO:0000313" key="5">
    <source>
        <dbReference type="EMBL" id="KII63881.1"/>
    </source>
</evidence>
<dbReference type="AlphaFoldDB" id="A0A0C2MQE9"/>
<feature type="transmembrane region" description="Helical" evidence="4">
    <location>
        <begin position="21"/>
        <end position="45"/>
    </location>
</feature>
<keyword evidence="6" id="KW-1185">Reference proteome</keyword>
<keyword evidence="4" id="KW-1133">Transmembrane helix</keyword>
<gene>
    <name evidence="5" type="ORF">RF11_05098</name>
</gene>
<reference evidence="5 6" key="1">
    <citation type="journal article" date="2014" name="Genome Biol. Evol.">
        <title>The genome of the myxosporean Thelohanellus kitauei shows adaptations to nutrient acquisition within its fish host.</title>
        <authorList>
            <person name="Yang Y."/>
            <person name="Xiong J."/>
            <person name="Zhou Z."/>
            <person name="Huo F."/>
            <person name="Miao W."/>
            <person name="Ran C."/>
            <person name="Liu Y."/>
            <person name="Zhang J."/>
            <person name="Feng J."/>
            <person name="Wang M."/>
            <person name="Wang M."/>
            <person name="Wang L."/>
            <person name="Yao B."/>
        </authorList>
    </citation>
    <scope>NUCLEOTIDE SEQUENCE [LARGE SCALE GENOMIC DNA]</scope>
    <source>
        <strain evidence="5">Wuqing</strain>
    </source>
</reference>
<dbReference type="Pfam" id="PF01344">
    <property type="entry name" value="Kelch_1"/>
    <property type="match status" value="1"/>
</dbReference>
<dbReference type="PANTHER" id="PTHR47435">
    <property type="entry name" value="KELCH REPEAT PROTEIN (AFU_ORTHOLOGUE AFUA_5G12780)"/>
    <property type="match status" value="1"/>
</dbReference>
<dbReference type="Gene3D" id="2.120.10.80">
    <property type="entry name" value="Kelch-type beta propeller"/>
    <property type="match status" value="1"/>
</dbReference>
<keyword evidence="4" id="KW-0812">Transmembrane</keyword>
<dbReference type="InterPro" id="IPR015915">
    <property type="entry name" value="Kelch-typ_b-propeller"/>
</dbReference>